<dbReference type="Pfam" id="PF00440">
    <property type="entry name" value="TetR_N"/>
    <property type="match status" value="1"/>
</dbReference>
<dbReference type="SUPFAM" id="SSF46689">
    <property type="entry name" value="Homeodomain-like"/>
    <property type="match status" value="1"/>
</dbReference>
<name>A0A4P5P6R9_9PROT</name>
<evidence type="ECO:0000256" key="2">
    <source>
        <dbReference type="ARBA" id="ARBA00023125"/>
    </source>
</evidence>
<dbReference type="InterPro" id="IPR039536">
    <property type="entry name" value="TetR_C_Proteobacteria"/>
</dbReference>
<proteinExistence type="predicted"/>
<evidence type="ECO:0000313" key="8">
    <source>
        <dbReference type="Proteomes" id="UP000315095"/>
    </source>
</evidence>
<evidence type="ECO:0000256" key="5">
    <source>
        <dbReference type="SAM" id="MobiDB-lite"/>
    </source>
</evidence>
<keyword evidence="8" id="KW-1185">Reference proteome</keyword>
<keyword evidence="1" id="KW-0805">Transcription regulation</keyword>
<dbReference type="GO" id="GO:0003700">
    <property type="term" value="F:DNA-binding transcription factor activity"/>
    <property type="evidence" value="ECO:0007669"/>
    <property type="project" value="TreeGrafter"/>
</dbReference>
<gene>
    <name evidence="7" type="ORF">MSKU9_2713</name>
</gene>
<evidence type="ECO:0000259" key="6">
    <source>
        <dbReference type="PROSITE" id="PS50977"/>
    </source>
</evidence>
<dbReference type="Pfam" id="PF14246">
    <property type="entry name" value="TetR_C_7"/>
    <property type="match status" value="1"/>
</dbReference>
<dbReference type="InterPro" id="IPR009057">
    <property type="entry name" value="Homeodomain-like_sf"/>
</dbReference>
<dbReference type="InterPro" id="IPR001647">
    <property type="entry name" value="HTH_TetR"/>
</dbReference>
<dbReference type="InterPro" id="IPR050109">
    <property type="entry name" value="HTH-type_TetR-like_transc_reg"/>
</dbReference>
<dbReference type="PRINTS" id="PR00455">
    <property type="entry name" value="HTHTETR"/>
</dbReference>
<accession>A0A4P5P6R9</accession>
<feature type="DNA-binding region" description="H-T-H motif" evidence="4">
    <location>
        <begin position="55"/>
        <end position="74"/>
    </location>
</feature>
<dbReference type="PANTHER" id="PTHR30055:SF146">
    <property type="entry name" value="HTH-TYPE TRANSCRIPTIONAL DUAL REGULATOR CECR"/>
    <property type="match status" value="1"/>
</dbReference>
<dbReference type="GO" id="GO:0000976">
    <property type="term" value="F:transcription cis-regulatory region binding"/>
    <property type="evidence" value="ECO:0007669"/>
    <property type="project" value="TreeGrafter"/>
</dbReference>
<sequence>MSKNEHNAPATAPHDCENRRRGPGRPPEMEECERRERILDAASEVLQQCGYHAASMDKVAQHSAMSKRTLYQMFHSKQDLFHALINSRLFNVTPDECHYRENPAEELTELLMNLGRIILRPDRISLIRALITESQESADIRQILTSLRAGGKGNVLTSWLERYVRQHHYVVEDIYMYSNMLFGMSIGDLMLQSLACASESSWIEENMRPRFHRAARIFLAGFQQDCNTFATSFRQES</sequence>
<evidence type="ECO:0000256" key="1">
    <source>
        <dbReference type="ARBA" id="ARBA00023015"/>
    </source>
</evidence>
<comment type="caution">
    <text evidence="7">The sequence shown here is derived from an EMBL/GenBank/DDBJ whole genome shotgun (WGS) entry which is preliminary data.</text>
</comment>
<evidence type="ECO:0000256" key="3">
    <source>
        <dbReference type="ARBA" id="ARBA00023163"/>
    </source>
</evidence>
<dbReference type="FunFam" id="1.10.10.60:FF:000141">
    <property type="entry name" value="TetR family transcriptional regulator"/>
    <property type="match status" value="1"/>
</dbReference>
<dbReference type="EMBL" id="BDLU01000062">
    <property type="protein sequence ID" value="GCE84572.1"/>
    <property type="molecule type" value="Genomic_DNA"/>
</dbReference>
<organism evidence="7 8">
    <name type="scientific">Komagataeibacter diospyri</name>
    <dbReference type="NCBI Taxonomy" id="1932662"/>
    <lineage>
        <taxon>Bacteria</taxon>
        <taxon>Pseudomonadati</taxon>
        <taxon>Pseudomonadota</taxon>
        <taxon>Alphaproteobacteria</taxon>
        <taxon>Acetobacterales</taxon>
        <taxon>Acetobacteraceae</taxon>
        <taxon>Komagataeibacter</taxon>
    </lineage>
</organism>
<dbReference type="AlphaFoldDB" id="A0A4P5P6R9"/>
<dbReference type="Proteomes" id="UP000315095">
    <property type="component" value="Unassembled WGS sequence"/>
</dbReference>
<protein>
    <submittedName>
        <fullName evidence="7">Transcriptional regulator</fullName>
    </submittedName>
</protein>
<feature type="domain" description="HTH tetR-type" evidence="6">
    <location>
        <begin position="32"/>
        <end position="92"/>
    </location>
</feature>
<feature type="region of interest" description="Disordered" evidence="5">
    <location>
        <begin position="1"/>
        <end position="32"/>
    </location>
</feature>
<keyword evidence="3" id="KW-0804">Transcription</keyword>
<accession>A0A4V0WMR3</accession>
<dbReference type="Gene3D" id="1.10.357.10">
    <property type="entry name" value="Tetracycline Repressor, domain 2"/>
    <property type="match status" value="1"/>
</dbReference>
<dbReference type="PROSITE" id="PS50977">
    <property type="entry name" value="HTH_TETR_2"/>
    <property type="match status" value="1"/>
</dbReference>
<reference evidence="8" key="1">
    <citation type="submission" date="2017-01" db="EMBL/GenBank/DDBJ databases">
        <title>Komagataeibacter sp. MSKU9 whole genome sequencing project.</title>
        <authorList>
            <person name="Matsutani M."/>
            <person name="Naloka K."/>
            <person name="Theeragool G."/>
            <person name="Yakushi T."/>
            <person name="Matsushita K."/>
        </authorList>
    </citation>
    <scope>NUCLEOTIDE SEQUENCE [LARGE SCALE GENOMIC DNA]</scope>
    <source>
        <strain evidence="8">MSKU9</strain>
    </source>
</reference>
<keyword evidence="2 4" id="KW-0238">DNA-binding</keyword>
<dbReference type="PANTHER" id="PTHR30055">
    <property type="entry name" value="HTH-TYPE TRANSCRIPTIONAL REGULATOR RUTR"/>
    <property type="match status" value="1"/>
</dbReference>
<evidence type="ECO:0000313" key="7">
    <source>
        <dbReference type="EMBL" id="GCE84572.1"/>
    </source>
</evidence>
<evidence type="ECO:0000256" key="4">
    <source>
        <dbReference type="PROSITE-ProRule" id="PRU00335"/>
    </source>
</evidence>
<dbReference type="RefSeq" id="WP_227001092.1">
    <property type="nucleotide sequence ID" value="NZ_BDLU01000062.1"/>
</dbReference>